<evidence type="ECO:0000256" key="2">
    <source>
        <dbReference type="SAM" id="MobiDB-lite"/>
    </source>
</evidence>
<protein>
    <submittedName>
        <fullName evidence="3">Uncharacterized protein</fullName>
    </submittedName>
</protein>
<proteinExistence type="predicted"/>
<organism evidence="3 4">
    <name type="scientific">Coptis chinensis</name>
    <dbReference type="NCBI Taxonomy" id="261450"/>
    <lineage>
        <taxon>Eukaryota</taxon>
        <taxon>Viridiplantae</taxon>
        <taxon>Streptophyta</taxon>
        <taxon>Embryophyta</taxon>
        <taxon>Tracheophyta</taxon>
        <taxon>Spermatophyta</taxon>
        <taxon>Magnoliopsida</taxon>
        <taxon>Ranunculales</taxon>
        <taxon>Ranunculaceae</taxon>
        <taxon>Coptidoideae</taxon>
        <taxon>Coptis</taxon>
    </lineage>
</organism>
<sequence>MPKDKKPPEPVLDEKQKLQKELSDCLVVRKSLEKMFSSLGKEKSIMSAELAKKVQELNSMEEQFNDLKEQSAMLLEKVQICASKHKDKKVVGGDSPGSEHLQDRNKKLSEQLLKSLDGYRSAKRKMKEAQEENARYRAKMKEVTEEIVRGLERIHAFQQRNTGKENVEMEEELSALEQMLRDLETKVSSVVPKEK</sequence>
<comment type="caution">
    <text evidence="3">The sequence shown here is derived from an EMBL/GenBank/DDBJ whole genome shotgun (WGS) entry which is preliminary data.</text>
</comment>
<evidence type="ECO:0000256" key="1">
    <source>
        <dbReference type="SAM" id="Coils"/>
    </source>
</evidence>
<dbReference type="OrthoDB" id="1935210at2759"/>
<feature type="coiled-coil region" evidence="1">
    <location>
        <begin position="119"/>
        <end position="186"/>
    </location>
</feature>
<keyword evidence="4" id="KW-1185">Reference proteome</keyword>
<accession>A0A835GWT8</accession>
<name>A0A835GWT8_9MAGN</name>
<dbReference type="PANTHER" id="PTHR38378">
    <property type="entry name" value="MYOSIN HEAVY CHAIN-LIKE PROTEIN"/>
    <property type="match status" value="1"/>
</dbReference>
<evidence type="ECO:0000313" key="4">
    <source>
        <dbReference type="Proteomes" id="UP000631114"/>
    </source>
</evidence>
<gene>
    <name evidence="3" type="ORF">IFM89_017659</name>
</gene>
<evidence type="ECO:0000313" key="3">
    <source>
        <dbReference type="EMBL" id="KAF9588980.1"/>
    </source>
</evidence>
<keyword evidence="1" id="KW-0175">Coiled coil</keyword>
<dbReference type="Proteomes" id="UP000631114">
    <property type="component" value="Unassembled WGS sequence"/>
</dbReference>
<reference evidence="3 4" key="1">
    <citation type="submission" date="2020-10" db="EMBL/GenBank/DDBJ databases">
        <title>The Coptis chinensis genome and diversification of protoberbering-type alkaloids.</title>
        <authorList>
            <person name="Wang B."/>
            <person name="Shu S."/>
            <person name="Song C."/>
            <person name="Liu Y."/>
        </authorList>
    </citation>
    <scope>NUCLEOTIDE SEQUENCE [LARGE SCALE GENOMIC DNA]</scope>
    <source>
        <strain evidence="3">HL-2020</strain>
        <tissue evidence="3">Leaf</tissue>
    </source>
</reference>
<dbReference type="AlphaFoldDB" id="A0A835GWT8"/>
<feature type="coiled-coil region" evidence="1">
    <location>
        <begin position="43"/>
        <end position="77"/>
    </location>
</feature>
<dbReference type="EMBL" id="JADFTS010000009">
    <property type="protein sequence ID" value="KAF9588980.1"/>
    <property type="molecule type" value="Genomic_DNA"/>
</dbReference>
<dbReference type="PANTHER" id="PTHR38378:SF3">
    <property type="entry name" value="MYOSIN HEAVY CHAIN-LIKE PROTEIN"/>
    <property type="match status" value="1"/>
</dbReference>
<feature type="region of interest" description="Disordered" evidence="2">
    <location>
        <begin position="85"/>
        <end position="106"/>
    </location>
</feature>